<dbReference type="PANTHER" id="PTHR24064">
    <property type="entry name" value="SOLUTE CARRIER FAMILY 22 MEMBER"/>
    <property type="match status" value="1"/>
</dbReference>
<evidence type="ECO:0000256" key="6">
    <source>
        <dbReference type="SAM" id="Phobius"/>
    </source>
</evidence>
<name>A0A7J7JEW1_BUGNE</name>
<proteinExistence type="predicted"/>
<evidence type="ECO:0000256" key="4">
    <source>
        <dbReference type="ARBA" id="ARBA00023136"/>
    </source>
</evidence>
<keyword evidence="4 6" id="KW-0472">Membrane</keyword>
<keyword evidence="8" id="KW-1185">Reference proteome</keyword>
<organism evidence="7 8">
    <name type="scientific">Bugula neritina</name>
    <name type="common">Brown bryozoan</name>
    <name type="synonym">Sertularia neritina</name>
    <dbReference type="NCBI Taxonomy" id="10212"/>
    <lineage>
        <taxon>Eukaryota</taxon>
        <taxon>Metazoa</taxon>
        <taxon>Spiralia</taxon>
        <taxon>Lophotrochozoa</taxon>
        <taxon>Bryozoa</taxon>
        <taxon>Gymnolaemata</taxon>
        <taxon>Cheilostomatida</taxon>
        <taxon>Flustrina</taxon>
        <taxon>Buguloidea</taxon>
        <taxon>Bugulidae</taxon>
        <taxon>Bugula</taxon>
    </lineage>
</organism>
<dbReference type="SUPFAM" id="SSF103473">
    <property type="entry name" value="MFS general substrate transporter"/>
    <property type="match status" value="1"/>
</dbReference>
<keyword evidence="2 6" id="KW-0812">Transmembrane</keyword>
<protein>
    <submittedName>
        <fullName evidence="7">SLC22A15</fullName>
    </submittedName>
</protein>
<evidence type="ECO:0000256" key="3">
    <source>
        <dbReference type="ARBA" id="ARBA00022989"/>
    </source>
</evidence>
<dbReference type="OrthoDB" id="6234367at2759"/>
<gene>
    <name evidence="7" type="ORF">EB796_016836</name>
</gene>
<evidence type="ECO:0000256" key="1">
    <source>
        <dbReference type="ARBA" id="ARBA00004141"/>
    </source>
</evidence>
<dbReference type="GO" id="GO:0016020">
    <property type="term" value="C:membrane"/>
    <property type="evidence" value="ECO:0007669"/>
    <property type="project" value="UniProtKB-SubCell"/>
</dbReference>
<accession>A0A7J7JEW1</accession>
<evidence type="ECO:0000313" key="8">
    <source>
        <dbReference type="Proteomes" id="UP000593567"/>
    </source>
</evidence>
<evidence type="ECO:0000313" key="7">
    <source>
        <dbReference type="EMBL" id="KAF6024849.1"/>
    </source>
</evidence>
<dbReference type="GO" id="GO:0022857">
    <property type="term" value="F:transmembrane transporter activity"/>
    <property type="evidence" value="ECO:0007669"/>
    <property type="project" value="InterPro"/>
</dbReference>
<feature type="transmembrane region" description="Helical" evidence="6">
    <location>
        <begin position="241"/>
        <end position="261"/>
    </location>
</feature>
<dbReference type="InterPro" id="IPR011701">
    <property type="entry name" value="MFS"/>
</dbReference>
<comment type="caution">
    <text evidence="7">The sequence shown here is derived from an EMBL/GenBank/DDBJ whole genome shotgun (WGS) entry which is preliminary data.</text>
</comment>
<dbReference type="EMBL" id="VXIV02002524">
    <property type="protein sequence ID" value="KAF6024849.1"/>
    <property type="molecule type" value="Genomic_DNA"/>
</dbReference>
<dbReference type="AlphaFoldDB" id="A0A7J7JEW1"/>
<feature type="transmembrane region" description="Helical" evidence="6">
    <location>
        <begin position="273"/>
        <end position="290"/>
    </location>
</feature>
<feature type="transmembrane region" description="Helical" evidence="6">
    <location>
        <begin position="184"/>
        <end position="204"/>
    </location>
</feature>
<dbReference type="Gene3D" id="1.20.1250.20">
    <property type="entry name" value="MFS general substrate transporter like domains"/>
    <property type="match status" value="1"/>
</dbReference>
<dbReference type="InterPro" id="IPR036259">
    <property type="entry name" value="MFS_trans_sf"/>
</dbReference>
<keyword evidence="3 6" id="KW-1133">Transmembrane helix</keyword>
<evidence type="ECO:0000256" key="5">
    <source>
        <dbReference type="SAM" id="MobiDB-lite"/>
    </source>
</evidence>
<feature type="compositionally biased region" description="Basic and acidic residues" evidence="5">
    <location>
        <begin position="1"/>
        <end position="20"/>
    </location>
</feature>
<dbReference type="Proteomes" id="UP000593567">
    <property type="component" value="Unassembled WGS sequence"/>
</dbReference>
<feature type="transmembrane region" description="Helical" evidence="6">
    <location>
        <begin position="210"/>
        <end position="229"/>
    </location>
</feature>
<comment type="subcellular location">
    <subcellularLocation>
        <location evidence="1">Membrane</location>
        <topology evidence="1">Multi-pass membrane protein</topology>
    </subcellularLocation>
</comment>
<dbReference type="Pfam" id="PF07690">
    <property type="entry name" value="MFS_1"/>
    <property type="match status" value="1"/>
</dbReference>
<reference evidence="7" key="1">
    <citation type="submission" date="2020-06" db="EMBL/GenBank/DDBJ databases">
        <title>Draft genome of Bugula neritina, a colonial animal packing powerful symbionts and potential medicines.</title>
        <authorList>
            <person name="Rayko M."/>
        </authorList>
    </citation>
    <scope>NUCLEOTIDE SEQUENCE [LARGE SCALE GENOMIC DNA]</scope>
    <source>
        <strain evidence="7">Kwan_BN1</strain>
    </source>
</reference>
<evidence type="ECO:0000256" key="2">
    <source>
        <dbReference type="ARBA" id="ARBA00022692"/>
    </source>
</evidence>
<feature type="region of interest" description="Disordered" evidence="5">
    <location>
        <begin position="1"/>
        <end position="26"/>
    </location>
</feature>
<sequence length="327" mass="35827">MTDITDREPLLASEENDKTAADSSDITDLTTSTEVSSSSQVIWQFDDAVSRVGVGRYQYVLWFFLSLVSMSCGFNNMSMVFEGGQGGHVCATPGNTTSADNHTILYFPGKCTYNTSTIYSNGSTHDFTSIECTKWVYNRSVFNSTVNYEEISKVPSTSITQFSVCGAGSKFSCYLGDKDRRRRAILLSFLIATLSMLAICFAQGSYWATIILAMLGKFVVSPGFSFIYISTTELYPTQTRTLALGTGSGLARLAGAVAAFVPSTVPVWEIMPYIIFSAAGAVGFLAALFLPETMNRPLPDSLEILPPCRRRKKHQVLEEPNDEEDNS</sequence>